<evidence type="ECO:0000313" key="1">
    <source>
        <dbReference type="EMBL" id="CAB4138861.1"/>
    </source>
</evidence>
<protein>
    <submittedName>
        <fullName evidence="1">Uncharacterized protein</fullName>
    </submittedName>
</protein>
<sequence>MPLKQGDKDRRELVKNTTVKGRLRAVLDNARTRSKVKNWPFDLTLEFLCGMYEDQCGLCALTGKVLELKADKKVRSSNLVSLDRLDNKKGYTKDNVWLVTSRANYSRGPMSVTEYIELCSNVVQRLGK</sequence>
<organism evidence="1">
    <name type="scientific">uncultured Caudovirales phage</name>
    <dbReference type="NCBI Taxonomy" id="2100421"/>
    <lineage>
        <taxon>Viruses</taxon>
        <taxon>Duplodnaviria</taxon>
        <taxon>Heunggongvirae</taxon>
        <taxon>Uroviricota</taxon>
        <taxon>Caudoviricetes</taxon>
        <taxon>Peduoviridae</taxon>
        <taxon>Maltschvirus</taxon>
        <taxon>Maltschvirus maltsch</taxon>
    </lineage>
</organism>
<dbReference type="Gene3D" id="3.30.40.220">
    <property type="match status" value="1"/>
</dbReference>
<accession>A0A6J5LXM4</accession>
<proteinExistence type="predicted"/>
<name>A0A6J5LXM4_9CAUD</name>
<dbReference type="EMBL" id="LR796358">
    <property type="protein sequence ID" value="CAB4138861.1"/>
    <property type="molecule type" value="Genomic_DNA"/>
</dbReference>
<reference evidence="1" key="1">
    <citation type="submission" date="2020-04" db="EMBL/GenBank/DDBJ databases">
        <authorList>
            <person name="Chiriac C."/>
            <person name="Salcher M."/>
            <person name="Ghai R."/>
            <person name="Kavagutti S V."/>
        </authorList>
    </citation>
    <scope>NUCLEOTIDE SEQUENCE</scope>
</reference>
<gene>
    <name evidence="1" type="ORF">UFOVP343_14</name>
</gene>